<sequence length="387" mass="38985">MGKNSWFASVVLALSGIAACSQGDPGPQGAAGPPGPPGTVGAPGTTEATADAGVKENEGGVVTTEVRTIAKLAVKRTPSGPATEFDVTSFSFGVDAVVAIPVGGGSPSGGKATLAPVELQLRAGPETTALLNALFEGTHFPSATLSLIPTGGGAPVPFVTLADWIFSSHESATLAAGGTTYVETFAIAPTSLRVESGTSSATYNAATAAGECMDTCACANATGTVDLGPYAHSPNPAWPIPPNEMRIDRLDIEFDATATGGGGAGSGMFKTDLTRFDISSSFDKSGVCAFRRISAGSVAREVVVDVMSPLSAALGPKSDTTWLGCSTLLSSVRFQGSTSGVVQNLSLRPLALIRTTRSFDPTTGAVTNEATTGWNFGTKTNVASCAP</sequence>
<dbReference type="Gene3D" id="1.20.5.320">
    <property type="entry name" value="6-Phosphogluconate Dehydrogenase, domain 3"/>
    <property type="match status" value="1"/>
</dbReference>
<protein>
    <recommendedName>
        <fullName evidence="5">Collagen-like protein</fullName>
    </recommendedName>
</protein>
<evidence type="ECO:0000256" key="1">
    <source>
        <dbReference type="SAM" id="MobiDB-lite"/>
    </source>
</evidence>
<organism evidence="3 4">
    <name type="scientific">Labilithrix luteola</name>
    <dbReference type="NCBI Taxonomy" id="1391654"/>
    <lineage>
        <taxon>Bacteria</taxon>
        <taxon>Pseudomonadati</taxon>
        <taxon>Myxococcota</taxon>
        <taxon>Polyangia</taxon>
        <taxon>Polyangiales</taxon>
        <taxon>Labilitrichaceae</taxon>
        <taxon>Labilithrix</taxon>
    </lineage>
</organism>
<dbReference type="PROSITE" id="PS51257">
    <property type="entry name" value="PROKAR_LIPOPROTEIN"/>
    <property type="match status" value="1"/>
</dbReference>
<keyword evidence="2" id="KW-0732">Signal</keyword>
<evidence type="ECO:0000313" key="4">
    <source>
        <dbReference type="Proteomes" id="UP000064967"/>
    </source>
</evidence>
<feature type="compositionally biased region" description="Low complexity" evidence="1">
    <location>
        <begin position="39"/>
        <end position="50"/>
    </location>
</feature>
<accession>A0A0K1PZV9</accession>
<dbReference type="AlphaFoldDB" id="A0A0K1PZV9"/>
<dbReference type="SUPFAM" id="SSF141452">
    <property type="entry name" value="Hcp1-like"/>
    <property type="match status" value="1"/>
</dbReference>
<proteinExistence type="predicted"/>
<dbReference type="Pfam" id="PF05638">
    <property type="entry name" value="T6SS_HCP"/>
    <property type="match status" value="1"/>
</dbReference>
<dbReference type="InterPro" id="IPR036624">
    <property type="entry name" value="Hcp1-lik_sf"/>
</dbReference>
<keyword evidence="4" id="KW-1185">Reference proteome</keyword>
<dbReference type="InterPro" id="IPR008514">
    <property type="entry name" value="T6SS_Hcp"/>
</dbReference>
<dbReference type="STRING" id="1391654.AKJ09_05734"/>
<feature type="chain" id="PRO_5005466362" description="Collagen-like protein" evidence="2">
    <location>
        <begin position="24"/>
        <end position="387"/>
    </location>
</feature>
<dbReference type="PATRIC" id="fig|1391654.3.peg.5812"/>
<dbReference type="EMBL" id="CP012333">
    <property type="protein sequence ID" value="AKU99070.1"/>
    <property type="molecule type" value="Genomic_DNA"/>
</dbReference>
<name>A0A0K1PZV9_9BACT</name>
<reference evidence="3 4" key="1">
    <citation type="submission" date="2015-08" db="EMBL/GenBank/DDBJ databases">
        <authorList>
            <person name="Babu N.S."/>
            <person name="Beckwith C.J."/>
            <person name="Beseler K.G."/>
            <person name="Brison A."/>
            <person name="Carone J.V."/>
            <person name="Caskin T.P."/>
            <person name="Diamond M."/>
            <person name="Durham M.E."/>
            <person name="Foxe J.M."/>
            <person name="Go M."/>
            <person name="Henderson B.A."/>
            <person name="Jones I.B."/>
            <person name="McGettigan J.A."/>
            <person name="Micheletti S.J."/>
            <person name="Nasrallah M.E."/>
            <person name="Ortiz D."/>
            <person name="Piller C.R."/>
            <person name="Privatt S.R."/>
            <person name="Schneider S.L."/>
            <person name="Sharp S."/>
            <person name="Smith T.C."/>
            <person name="Stanton J.D."/>
            <person name="Ullery H.E."/>
            <person name="Wilson R.J."/>
            <person name="Serrano M.G."/>
            <person name="Buck G."/>
            <person name="Lee V."/>
            <person name="Wang Y."/>
            <person name="Carvalho R."/>
            <person name="Voegtly L."/>
            <person name="Shi R."/>
            <person name="Duckworth R."/>
            <person name="Johnson A."/>
            <person name="Loviza R."/>
            <person name="Walstead R."/>
            <person name="Shah Z."/>
            <person name="Kiflezghi M."/>
            <person name="Wade K."/>
            <person name="Ball S.L."/>
            <person name="Bradley K.W."/>
            <person name="Asai D.J."/>
            <person name="Bowman C.A."/>
            <person name="Russell D.A."/>
            <person name="Pope W.H."/>
            <person name="Jacobs-Sera D."/>
            <person name="Hendrix R.W."/>
            <person name="Hatfull G.F."/>
        </authorList>
    </citation>
    <scope>NUCLEOTIDE SEQUENCE [LARGE SCALE GENOMIC DNA]</scope>
    <source>
        <strain evidence="3 4">DSM 27648</strain>
    </source>
</reference>
<dbReference type="KEGG" id="llu:AKJ09_05734"/>
<feature type="region of interest" description="Disordered" evidence="1">
    <location>
        <begin position="23"/>
        <end position="59"/>
    </location>
</feature>
<feature type="signal peptide" evidence="2">
    <location>
        <begin position="1"/>
        <end position="23"/>
    </location>
</feature>
<dbReference type="RefSeq" id="WP_146650327.1">
    <property type="nucleotide sequence ID" value="NZ_CP012333.1"/>
</dbReference>
<dbReference type="Proteomes" id="UP000064967">
    <property type="component" value="Chromosome"/>
</dbReference>
<evidence type="ECO:0008006" key="5">
    <source>
        <dbReference type="Google" id="ProtNLM"/>
    </source>
</evidence>
<evidence type="ECO:0000313" key="3">
    <source>
        <dbReference type="EMBL" id="AKU99070.1"/>
    </source>
</evidence>
<gene>
    <name evidence="3" type="ORF">AKJ09_05734</name>
</gene>
<evidence type="ECO:0000256" key="2">
    <source>
        <dbReference type="SAM" id="SignalP"/>
    </source>
</evidence>
<dbReference type="Gene3D" id="2.30.110.20">
    <property type="entry name" value="Hcp1-like"/>
    <property type="match status" value="1"/>
</dbReference>